<evidence type="ECO:0000256" key="15">
    <source>
        <dbReference type="ARBA" id="ARBA00022840"/>
    </source>
</evidence>
<evidence type="ECO:0000256" key="14">
    <source>
        <dbReference type="ARBA" id="ARBA00022777"/>
    </source>
</evidence>
<dbReference type="FunFam" id="1.10.510.10:FF:000038">
    <property type="entry name" value="serine/threonine-protein kinase N2 isoform X1"/>
    <property type="match status" value="1"/>
</dbReference>
<dbReference type="InterPro" id="IPR037313">
    <property type="entry name" value="PKN_HR1_1"/>
</dbReference>
<evidence type="ECO:0000256" key="11">
    <source>
        <dbReference type="ARBA" id="ARBA00022679"/>
    </source>
</evidence>
<dbReference type="GO" id="GO:0005524">
    <property type="term" value="F:ATP binding"/>
    <property type="evidence" value="ECO:0007669"/>
    <property type="project" value="UniProtKB-UniRule"/>
</dbReference>
<evidence type="ECO:0000256" key="24">
    <source>
        <dbReference type="PROSITE-ProRule" id="PRU10141"/>
    </source>
</evidence>
<evidence type="ECO:0000256" key="10">
    <source>
        <dbReference type="ARBA" id="ARBA00022553"/>
    </source>
</evidence>
<dbReference type="InterPro" id="IPR036274">
    <property type="entry name" value="HR1_rpt_sf"/>
</dbReference>
<dbReference type="Proteomes" id="UP000694383">
    <property type="component" value="Unplaced"/>
</dbReference>
<comment type="similarity">
    <text evidence="6">Belongs to the protein kinase superfamily. AGC Ser/Thr protein kinase family. PKC subfamily.</text>
</comment>
<dbReference type="FunFam" id="1.10.287.160:FF:000002">
    <property type="entry name" value="Putative serine/threonine-protein kinase N2"/>
    <property type="match status" value="1"/>
</dbReference>
<dbReference type="Pfam" id="PF00069">
    <property type="entry name" value="Pkinase"/>
    <property type="match status" value="1"/>
</dbReference>
<dbReference type="PROSITE" id="PS51860">
    <property type="entry name" value="REM_1"/>
    <property type="match status" value="3"/>
</dbReference>
<keyword evidence="15 24" id="KW-0067">ATP-binding</keyword>
<feature type="domain" description="REM-1" evidence="28">
    <location>
        <begin position="174"/>
        <end position="254"/>
    </location>
</feature>
<organism evidence="29 30">
    <name type="scientific">Oryzias sinensis</name>
    <name type="common">Chinese medaka</name>
    <dbReference type="NCBI Taxonomy" id="183150"/>
    <lineage>
        <taxon>Eukaryota</taxon>
        <taxon>Metazoa</taxon>
        <taxon>Chordata</taxon>
        <taxon>Craniata</taxon>
        <taxon>Vertebrata</taxon>
        <taxon>Euteleostomi</taxon>
        <taxon>Actinopterygii</taxon>
        <taxon>Neopterygii</taxon>
        <taxon>Teleostei</taxon>
        <taxon>Neoteleostei</taxon>
        <taxon>Acanthomorphata</taxon>
        <taxon>Ovalentaria</taxon>
        <taxon>Atherinomorphae</taxon>
        <taxon>Beloniformes</taxon>
        <taxon>Adrianichthyidae</taxon>
        <taxon>Oryziinae</taxon>
        <taxon>Oryzias</taxon>
    </lineage>
</organism>
<dbReference type="GeneTree" id="ENSGT00940000164790"/>
<evidence type="ECO:0000256" key="4">
    <source>
        <dbReference type="ARBA" id="ARBA00004496"/>
    </source>
</evidence>
<dbReference type="InterPro" id="IPR017441">
    <property type="entry name" value="Protein_kinase_ATP_BS"/>
</dbReference>
<dbReference type="FunFam" id="1.10.287.160:FF:000001">
    <property type="entry name" value="Putative serine/threonine-protein kinase N2"/>
    <property type="match status" value="1"/>
</dbReference>
<dbReference type="GO" id="GO:0007165">
    <property type="term" value="P:signal transduction"/>
    <property type="evidence" value="ECO:0007669"/>
    <property type="project" value="InterPro"/>
</dbReference>
<dbReference type="AlphaFoldDB" id="A0A8C7ZIC0"/>
<dbReference type="SMART" id="SM00220">
    <property type="entry name" value="S_TKc"/>
    <property type="match status" value="1"/>
</dbReference>
<keyword evidence="17 23" id="KW-0175">Coiled coil</keyword>
<reference evidence="29" key="1">
    <citation type="submission" date="2025-08" db="UniProtKB">
        <authorList>
            <consortium name="Ensembl"/>
        </authorList>
    </citation>
    <scope>IDENTIFICATION</scope>
</reference>
<dbReference type="SMART" id="SM00133">
    <property type="entry name" value="S_TK_X"/>
    <property type="match status" value="1"/>
</dbReference>
<evidence type="ECO:0000256" key="9">
    <source>
        <dbReference type="ARBA" id="ARBA00022527"/>
    </source>
</evidence>
<dbReference type="InterPro" id="IPR008271">
    <property type="entry name" value="Ser/Thr_kinase_AS"/>
</dbReference>
<dbReference type="CDD" id="cd05589">
    <property type="entry name" value="STKc_PKN"/>
    <property type="match status" value="1"/>
</dbReference>
<keyword evidence="20" id="KW-0539">Nucleus</keyword>
<dbReference type="PANTHER" id="PTHR24351">
    <property type="entry name" value="RIBOSOMAL PROTEIN S6 KINASE"/>
    <property type="match status" value="1"/>
</dbReference>
<evidence type="ECO:0000256" key="21">
    <source>
        <dbReference type="ARBA" id="ARBA00047272"/>
    </source>
</evidence>
<dbReference type="SUPFAM" id="SSF56112">
    <property type="entry name" value="Protein kinase-like (PK-like)"/>
    <property type="match status" value="1"/>
</dbReference>
<sequence length="822" mass="93722">LAFKPEWDILDPEVQQRLEDARTSIKQEIQRELKIKEAAERLKRAVTSRRNAADVEGQLKVSSRKLEKLHLKLQELNARSMTAEKESATVSDESCQWDEATSPLANRIKTLKKQLTMETKVKQGAENMIQIYSNGSFKDRKMLSAAQQMLQDSRTKIELLRMQIVKVSQARCESHPEKEIIDPLELRVAELMHHMKIESAVAEGAKNVVKHTMNGRMVMDRRILAEAQERMQESSQKVDLLRLSLERRINELPQDHPTQAAIKEVLSSGFRHSCSTPDKQPGAPTSSSSFTFFKPASLTGRIEVCLMGCQDLVESVPGRSHVTSALTSSRNLSDEKSFRLRGSGRSNGKTNKSDELSFLYQIYLSEFCVLTQSREIEIAVYWKDWRGLSGVKFLRLEDFLDNRRHGMCLQLEPQGILFIEVTFINPVIERRSKLQRQRRIFPKEKGKNFMRAAQMNMNFATWGRLMMSVLPPCNSLDPMTAVLSCRKDAGLQMEDFQCLSVLGRGHFGKVLLAEYKKSGKLYAIKALKKGEIVTRDEIDSLMCEKRIFEAINKAQHPFLVNLHGCFQTADHVCFVMAYSSGGDLMKHIHNHIFNRNQTLFYSSCVLLGLEFLHQNKIVYRDLKLDNLLMDAEGFVKIADFGLCKEGMGHGDRTSTFCGTPEFLAPEVLIDNSYTRSVDWWELGVLIYEMLLGECPFPGDDEEEIFDSIVNEEVRCPASLSKEAQSLIQQLLQKDPTLRLGAGEEDASEIKRHPFFEVMNWDALLAKKLKPPFQPVIRAPQDVSNFDEEFTQLKPELTLPRTPCPLTSEQQELFADFDFSVMS</sequence>
<evidence type="ECO:0000256" key="6">
    <source>
        <dbReference type="ARBA" id="ARBA00005490"/>
    </source>
</evidence>
<evidence type="ECO:0000256" key="12">
    <source>
        <dbReference type="ARBA" id="ARBA00022737"/>
    </source>
</evidence>
<dbReference type="CDD" id="cd11622">
    <property type="entry name" value="HR1_PKN_1"/>
    <property type="match status" value="1"/>
</dbReference>
<feature type="domain" description="REM-1" evidence="28">
    <location>
        <begin position="92"/>
        <end position="173"/>
    </location>
</feature>
<dbReference type="InterPro" id="IPR000719">
    <property type="entry name" value="Prot_kinase_dom"/>
</dbReference>
<dbReference type="Ensembl" id="ENSOSIT00000046347.1">
    <property type="protein sequence ID" value="ENSOSIP00000044046.1"/>
    <property type="gene ID" value="ENSOSIG00000017902.1"/>
</dbReference>
<dbReference type="GO" id="GO:0005737">
    <property type="term" value="C:cytoplasm"/>
    <property type="evidence" value="ECO:0007669"/>
    <property type="project" value="UniProtKB-SubCell"/>
</dbReference>
<evidence type="ECO:0000256" key="19">
    <source>
        <dbReference type="ARBA" id="ARBA00023163"/>
    </source>
</evidence>
<evidence type="ECO:0000256" key="22">
    <source>
        <dbReference type="ARBA" id="ARBA00047470"/>
    </source>
</evidence>
<feature type="domain" description="REM-1" evidence="28">
    <location>
        <begin position="8"/>
        <end position="82"/>
    </location>
</feature>
<evidence type="ECO:0000256" key="8">
    <source>
        <dbReference type="ARBA" id="ARBA00022490"/>
    </source>
</evidence>
<dbReference type="Gene3D" id="1.10.287.160">
    <property type="entry name" value="HR1 repeat"/>
    <property type="match status" value="3"/>
</dbReference>
<dbReference type="Pfam" id="PF02185">
    <property type="entry name" value="HR1"/>
    <property type="match status" value="3"/>
</dbReference>
<dbReference type="GO" id="GO:0032154">
    <property type="term" value="C:cleavage furrow"/>
    <property type="evidence" value="ECO:0007669"/>
    <property type="project" value="UniProtKB-SubCell"/>
</dbReference>
<keyword evidence="13 24" id="KW-0547">Nucleotide-binding</keyword>
<dbReference type="Pfam" id="PF00433">
    <property type="entry name" value="Pkinase_C"/>
    <property type="match status" value="1"/>
</dbReference>
<dbReference type="GO" id="GO:0030496">
    <property type="term" value="C:midbody"/>
    <property type="evidence" value="ECO:0007669"/>
    <property type="project" value="UniProtKB-SubCell"/>
</dbReference>
<keyword evidence="12" id="KW-0677">Repeat</keyword>
<feature type="domain" description="AGC-kinase C-terminal" evidence="27">
    <location>
        <begin position="756"/>
        <end position="822"/>
    </location>
</feature>
<keyword evidence="14" id="KW-0418">Kinase</keyword>
<comment type="subcellular location">
    <subcellularLocation>
        <location evidence="5">Cleavage furrow</location>
    </subcellularLocation>
    <subcellularLocation>
        <location evidence="4">Cytoplasm</location>
    </subcellularLocation>
    <subcellularLocation>
        <location evidence="3">Membrane</location>
    </subcellularLocation>
    <subcellularLocation>
        <location evidence="2">Midbody</location>
    </subcellularLocation>
    <subcellularLocation>
        <location evidence="1">Nucleus</location>
    </subcellularLocation>
</comment>
<keyword evidence="16" id="KW-0805">Transcription regulation</keyword>
<dbReference type="GO" id="GO:0004697">
    <property type="term" value="F:diacylglycerol-dependent serine/threonine kinase activity"/>
    <property type="evidence" value="ECO:0007669"/>
    <property type="project" value="UniProtKB-EC"/>
</dbReference>
<evidence type="ECO:0000256" key="20">
    <source>
        <dbReference type="ARBA" id="ARBA00023242"/>
    </source>
</evidence>
<dbReference type="FunFam" id="3.30.200.20:FF:000058">
    <property type="entry name" value="Putative serine/threonine-protein kinase N2"/>
    <property type="match status" value="1"/>
</dbReference>
<evidence type="ECO:0000259" key="27">
    <source>
        <dbReference type="PROSITE" id="PS51285"/>
    </source>
</evidence>
<evidence type="ECO:0000256" key="13">
    <source>
        <dbReference type="ARBA" id="ARBA00022741"/>
    </source>
</evidence>
<evidence type="ECO:0000256" key="7">
    <source>
        <dbReference type="ARBA" id="ARBA00012429"/>
    </source>
</evidence>
<dbReference type="PROSITE" id="PS51285">
    <property type="entry name" value="AGC_KINASE_CTER"/>
    <property type="match status" value="1"/>
</dbReference>
<dbReference type="EC" id="2.7.11.13" evidence="7"/>
<evidence type="ECO:0000313" key="29">
    <source>
        <dbReference type="Ensembl" id="ENSOSIP00000044046.1"/>
    </source>
</evidence>
<dbReference type="InterPro" id="IPR011009">
    <property type="entry name" value="Kinase-like_dom_sf"/>
</dbReference>
<keyword evidence="11" id="KW-0808">Transferase</keyword>
<evidence type="ECO:0000256" key="16">
    <source>
        <dbReference type="ARBA" id="ARBA00023015"/>
    </source>
</evidence>
<evidence type="ECO:0000313" key="30">
    <source>
        <dbReference type="Proteomes" id="UP000694383"/>
    </source>
</evidence>
<evidence type="ECO:0000256" key="18">
    <source>
        <dbReference type="ARBA" id="ARBA00023136"/>
    </source>
</evidence>
<comment type="catalytic activity">
    <reaction evidence="21">
        <text>L-threonyl-[protein] + ATP = O-phospho-L-threonyl-[protein] + ADP + H(+)</text>
        <dbReference type="Rhea" id="RHEA:46608"/>
        <dbReference type="Rhea" id="RHEA-COMP:11060"/>
        <dbReference type="Rhea" id="RHEA-COMP:11605"/>
        <dbReference type="ChEBI" id="CHEBI:15378"/>
        <dbReference type="ChEBI" id="CHEBI:30013"/>
        <dbReference type="ChEBI" id="CHEBI:30616"/>
        <dbReference type="ChEBI" id="CHEBI:61977"/>
        <dbReference type="ChEBI" id="CHEBI:456216"/>
        <dbReference type="EC" id="2.7.11.13"/>
    </reaction>
</comment>
<evidence type="ECO:0000256" key="3">
    <source>
        <dbReference type="ARBA" id="ARBA00004370"/>
    </source>
</evidence>
<dbReference type="PROSITE" id="PS00107">
    <property type="entry name" value="PROTEIN_KINASE_ATP"/>
    <property type="match status" value="1"/>
</dbReference>
<dbReference type="FunFam" id="1.10.287.160:FF:000003">
    <property type="entry name" value="Putative serine/threonine-protein kinase N2"/>
    <property type="match status" value="1"/>
</dbReference>
<evidence type="ECO:0000256" key="2">
    <source>
        <dbReference type="ARBA" id="ARBA00004214"/>
    </source>
</evidence>
<keyword evidence="9" id="KW-0723">Serine/threonine-protein kinase</keyword>
<dbReference type="PROSITE" id="PS50011">
    <property type="entry name" value="PROTEIN_KINASE_DOM"/>
    <property type="match status" value="1"/>
</dbReference>
<dbReference type="InterPro" id="IPR011072">
    <property type="entry name" value="HR1_rho-bd"/>
</dbReference>
<evidence type="ECO:0000256" key="1">
    <source>
        <dbReference type="ARBA" id="ARBA00004123"/>
    </source>
</evidence>
<dbReference type="Gene3D" id="3.30.200.20">
    <property type="entry name" value="Phosphorylase Kinase, domain 1"/>
    <property type="match status" value="1"/>
</dbReference>
<evidence type="ECO:0000256" key="5">
    <source>
        <dbReference type="ARBA" id="ARBA00004626"/>
    </source>
</evidence>
<feature type="coiled-coil region" evidence="25">
    <location>
        <begin position="59"/>
        <end position="93"/>
    </location>
</feature>
<dbReference type="Gene3D" id="1.10.510.10">
    <property type="entry name" value="Transferase(Phosphotransferase) domain 1"/>
    <property type="match status" value="1"/>
</dbReference>
<dbReference type="SMART" id="SM00742">
    <property type="entry name" value="Hr1"/>
    <property type="match status" value="3"/>
</dbReference>
<accession>A0A8C7ZIC0</accession>
<protein>
    <recommendedName>
        <fullName evidence="7">protein kinase C</fullName>
        <ecNumber evidence="7">2.7.11.13</ecNumber>
    </recommendedName>
</protein>
<feature type="binding site" evidence="24">
    <location>
        <position position="525"/>
    </location>
    <ligand>
        <name>ATP</name>
        <dbReference type="ChEBI" id="CHEBI:30616"/>
    </ligand>
</feature>
<keyword evidence="18" id="KW-0472">Membrane</keyword>
<comment type="catalytic activity">
    <reaction evidence="22">
        <text>L-seryl-[protein] + ATP = O-phospho-L-seryl-[protein] + ADP + H(+)</text>
        <dbReference type="Rhea" id="RHEA:17989"/>
        <dbReference type="Rhea" id="RHEA-COMP:9863"/>
        <dbReference type="Rhea" id="RHEA-COMP:11604"/>
        <dbReference type="ChEBI" id="CHEBI:15378"/>
        <dbReference type="ChEBI" id="CHEBI:29999"/>
        <dbReference type="ChEBI" id="CHEBI:30616"/>
        <dbReference type="ChEBI" id="CHEBI:83421"/>
        <dbReference type="ChEBI" id="CHEBI:456216"/>
        <dbReference type="EC" id="2.7.11.13"/>
    </reaction>
</comment>
<keyword evidence="30" id="KW-1185">Reference proteome</keyword>
<keyword evidence="19" id="KW-0804">Transcription</keyword>
<dbReference type="GO" id="GO:0031267">
    <property type="term" value="F:small GTPase binding"/>
    <property type="evidence" value="ECO:0007669"/>
    <property type="project" value="InterPro"/>
</dbReference>
<evidence type="ECO:0000259" key="26">
    <source>
        <dbReference type="PROSITE" id="PS50011"/>
    </source>
</evidence>
<keyword evidence="10" id="KW-0597">Phosphoprotein</keyword>
<dbReference type="PROSITE" id="PS00108">
    <property type="entry name" value="PROTEIN_KINASE_ST"/>
    <property type="match status" value="1"/>
</dbReference>
<reference evidence="29" key="2">
    <citation type="submission" date="2025-09" db="UniProtKB">
        <authorList>
            <consortium name="Ensembl"/>
        </authorList>
    </citation>
    <scope>IDENTIFICATION</scope>
</reference>
<evidence type="ECO:0000256" key="17">
    <source>
        <dbReference type="ARBA" id="ARBA00023054"/>
    </source>
</evidence>
<proteinExistence type="inferred from homology"/>
<dbReference type="GO" id="GO:0005634">
    <property type="term" value="C:nucleus"/>
    <property type="evidence" value="ECO:0007669"/>
    <property type="project" value="UniProtKB-SubCell"/>
</dbReference>
<feature type="domain" description="Protein kinase" evidence="26">
    <location>
        <begin position="496"/>
        <end position="755"/>
    </location>
</feature>
<dbReference type="InterPro" id="IPR017892">
    <property type="entry name" value="Pkinase_C"/>
</dbReference>
<keyword evidence="8" id="KW-0963">Cytoplasm</keyword>
<evidence type="ECO:0000259" key="28">
    <source>
        <dbReference type="PROSITE" id="PS51860"/>
    </source>
</evidence>
<evidence type="ECO:0000256" key="25">
    <source>
        <dbReference type="SAM" id="Coils"/>
    </source>
</evidence>
<evidence type="ECO:0000256" key="23">
    <source>
        <dbReference type="PROSITE-ProRule" id="PRU01207"/>
    </source>
</evidence>
<name>A0A8C7ZIC0_9TELE</name>
<dbReference type="InterPro" id="IPR000961">
    <property type="entry name" value="AGC-kinase_C"/>
</dbReference>
<dbReference type="SUPFAM" id="SSF46585">
    <property type="entry name" value="HR1 repeat"/>
    <property type="match status" value="3"/>
</dbReference>